<evidence type="ECO:0000313" key="3">
    <source>
        <dbReference type="Proteomes" id="UP000323506"/>
    </source>
</evidence>
<evidence type="ECO:0000313" key="2">
    <source>
        <dbReference type="EMBL" id="TYH00928.1"/>
    </source>
</evidence>
<name>A0A5D2F664_GOSDA</name>
<organism evidence="2 3">
    <name type="scientific">Gossypium darwinii</name>
    <name type="common">Darwin's cotton</name>
    <name type="synonym">Gossypium barbadense var. darwinii</name>
    <dbReference type="NCBI Taxonomy" id="34276"/>
    <lineage>
        <taxon>Eukaryota</taxon>
        <taxon>Viridiplantae</taxon>
        <taxon>Streptophyta</taxon>
        <taxon>Embryophyta</taxon>
        <taxon>Tracheophyta</taxon>
        <taxon>Spermatophyta</taxon>
        <taxon>Magnoliopsida</taxon>
        <taxon>eudicotyledons</taxon>
        <taxon>Gunneridae</taxon>
        <taxon>Pentapetalae</taxon>
        <taxon>rosids</taxon>
        <taxon>malvids</taxon>
        <taxon>Malvales</taxon>
        <taxon>Malvaceae</taxon>
        <taxon>Malvoideae</taxon>
        <taxon>Gossypium</taxon>
    </lineage>
</organism>
<sequence>MCKSYPLIHYYFETITPHAIYCNLTTTPFFNSKFFCPTNSPNSSIATNGEFSHQPISFFFSACFLQGIPHFFFVYINKKSPFSFGKLVISLLLAWNCSVFVFSSKVLHVKIRQCFSQG</sequence>
<keyword evidence="3" id="KW-1185">Reference proteome</keyword>
<keyword evidence="1" id="KW-1133">Transmembrane helix</keyword>
<proteinExistence type="predicted"/>
<dbReference type="AlphaFoldDB" id="A0A5D2F664"/>
<accession>A0A5D2F664</accession>
<gene>
    <name evidence="2" type="ORF">ES288_A09G016100v1</name>
</gene>
<feature type="transmembrane region" description="Helical" evidence="1">
    <location>
        <begin position="82"/>
        <end position="102"/>
    </location>
</feature>
<keyword evidence="1" id="KW-0472">Membrane</keyword>
<reference evidence="2 3" key="1">
    <citation type="submission" date="2019-06" db="EMBL/GenBank/DDBJ databases">
        <title>WGS assembly of Gossypium darwinii.</title>
        <authorList>
            <person name="Chen Z.J."/>
            <person name="Sreedasyam A."/>
            <person name="Ando A."/>
            <person name="Song Q."/>
            <person name="De L."/>
            <person name="Hulse-Kemp A."/>
            <person name="Ding M."/>
            <person name="Ye W."/>
            <person name="Kirkbride R."/>
            <person name="Jenkins J."/>
            <person name="Plott C."/>
            <person name="Lovell J."/>
            <person name="Lin Y.-M."/>
            <person name="Vaughn R."/>
            <person name="Liu B."/>
            <person name="Li W."/>
            <person name="Simpson S."/>
            <person name="Scheffler B."/>
            <person name="Saski C."/>
            <person name="Grover C."/>
            <person name="Hu G."/>
            <person name="Conover J."/>
            <person name="Carlson J."/>
            <person name="Shu S."/>
            <person name="Boston L."/>
            <person name="Williams M."/>
            <person name="Peterson D."/>
            <person name="Mcgee K."/>
            <person name="Jones D."/>
            <person name="Wendel J."/>
            <person name="Stelly D."/>
            <person name="Grimwood J."/>
            <person name="Schmutz J."/>
        </authorList>
    </citation>
    <scope>NUCLEOTIDE SEQUENCE [LARGE SCALE GENOMIC DNA]</scope>
    <source>
        <strain evidence="2">1808015.09</strain>
    </source>
</reference>
<protein>
    <submittedName>
        <fullName evidence="2">Uncharacterized protein</fullName>
    </submittedName>
</protein>
<dbReference type="EMBL" id="CM017696">
    <property type="protein sequence ID" value="TYH00928.1"/>
    <property type="molecule type" value="Genomic_DNA"/>
</dbReference>
<evidence type="ECO:0000256" key="1">
    <source>
        <dbReference type="SAM" id="Phobius"/>
    </source>
</evidence>
<feature type="transmembrane region" description="Helical" evidence="1">
    <location>
        <begin position="56"/>
        <end position="76"/>
    </location>
</feature>
<dbReference type="Proteomes" id="UP000323506">
    <property type="component" value="Chromosome A09"/>
</dbReference>
<keyword evidence="1" id="KW-0812">Transmembrane</keyword>